<evidence type="ECO:0000313" key="2">
    <source>
        <dbReference type="Proteomes" id="UP000276133"/>
    </source>
</evidence>
<sequence length="102" mass="12151">MQNYGKIMHKYAKIIYGGKYANQAKKASICRKYSLSRGILFFVFNNYISIKFISNQKFYFFLTLSFAKYLVSRKDTSSGYCEFRFNPIKDRVLVLADRKQFY</sequence>
<name>A0A3M7PV72_BRAPC</name>
<evidence type="ECO:0000313" key="1">
    <source>
        <dbReference type="EMBL" id="RNA03082.1"/>
    </source>
</evidence>
<reference evidence="1 2" key="1">
    <citation type="journal article" date="2018" name="Sci. Rep.">
        <title>Genomic signatures of local adaptation to the degree of environmental predictability in rotifers.</title>
        <authorList>
            <person name="Franch-Gras L."/>
            <person name="Hahn C."/>
            <person name="Garcia-Roger E.M."/>
            <person name="Carmona M.J."/>
            <person name="Serra M."/>
            <person name="Gomez A."/>
        </authorList>
    </citation>
    <scope>NUCLEOTIDE SEQUENCE [LARGE SCALE GENOMIC DNA]</scope>
    <source>
        <strain evidence="1">HYR1</strain>
    </source>
</reference>
<comment type="caution">
    <text evidence="1">The sequence shown here is derived from an EMBL/GenBank/DDBJ whole genome shotgun (WGS) entry which is preliminary data.</text>
</comment>
<dbReference type="AlphaFoldDB" id="A0A3M7PV72"/>
<protein>
    <submittedName>
        <fullName evidence="1">Uncharacterized protein</fullName>
    </submittedName>
</protein>
<gene>
    <name evidence="1" type="ORF">BpHYR1_033127</name>
</gene>
<dbReference type="Proteomes" id="UP000276133">
    <property type="component" value="Unassembled WGS sequence"/>
</dbReference>
<keyword evidence="2" id="KW-1185">Reference proteome</keyword>
<proteinExistence type="predicted"/>
<dbReference type="EMBL" id="REGN01008641">
    <property type="protein sequence ID" value="RNA03082.1"/>
    <property type="molecule type" value="Genomic_DNA"/>
</dbReference>
<accession>A0A3M7PV72</accession>
<organism evidence="1 2">
    <name type="scientific">Brachionus plicatilis</name>
    <name type="common">Marine rotifer</name>
    <name type="synonym">Brachionus muelleri</name>
    <dbReference type="NCBI Taxonomy" id="10195"/>
    <lineage>
        <taxon>Eukaryota</taxon>
        <taxon>Metazoa</taxon>
        <taxon>Spiralia</taxon>
        <taxon>Gnathifera</taxon>
        <taxon>Rotifera</taxon>
        <taxon>Eurotatoria</taxon>
        <taxon>Monogononta</taxon>
        <taxon>Pseudotrocha</taxon>
        <taxon>Ploima</taxon>
        <taxon>Brachionidae</taxon>
        <taxon>Brachionus</taxon>
    </lineage>
</organism>